<keyword evidence="3" id="KW-1185">Reference proteome</keyword>
<accession>A0ABV3PED3</accession>
<evidence type="ECO:0000313" key="2">
    <source>
        <dbReference type="EMBL" id="MEW9303982.1"/>
    </source>
</evidence>
<dbReference type="Proteomes" id="UP001555786">
    <property type="component" value="Unassembled WGS sequence"/>
</dbReference>
<comment type="caution">
    <text evidence="2">The sequence shown here is derived from an EMBL/GenBank/DDBJ whole genome shotgun (WGS) entry which is preliminary data.</text>
</comment>
<dbReference type="RefSeq" id="WP_367622540.1">
    <property type="nucleotide sequence ID" value="NZ_JBFNQD010000001.1"/>
</dbReference>
<sequence>MKEISDIGGKQPHRIGSGRALWIIWGENQDNDDSLILLRPPVPVDEGHFMQSLSPETLLSEEDYGAIEAAVMETARGRWFLAEYARRNRNADTEVVLAAIRRLERLVHSAGALDARDEVTRGMADIAQAIAAAQSAPVTVEVAASVASSPGNAPPSLVERRVEEQTSVFGRSDAATQTDSTGSVSEAGSDGVDAGSAMTPELAEDTPKDEVAEPIEAEASTMMASSTAEPEQAEPVAGHGAEVTGTDRGWAGLELAATEIASLGLPPDLASPDSPDAPFTQLADEQAGGEIGATAIEQDEAVSATGGGTAEPGELFPILELDEEATEALLTLDVPRQELILPPNHLATQRWHRELAAGEETAQHRLDKWAAISGKGDGAAGLSIPESERDKVLDMVAVVEEALEPAPPPGLVTFIDEEPMEEEHSIFTAPLRLEPEAVVDKDVEVAVAHRPAPPKARELAPHLTLGEIEIMPFTKKAALFS</sequence>
<evidence type="ECO:0000313" key="3">
    <source>
        <dbReference type="Proteomes" id="UP001555786"/>
    </source>
</evidence>
<gene>
    <name evidence="2" type="ORF">ABXS05_00420</name>
</gene>
<organism evidence="2 3">
    <name type="scientific">Labrys neptuniae</name>
    <dbReference type="NCBI Taxonomy" id="376174"/>
    <lineage>
        <taxon>Bacteria</taxon>
        <taxon>Pseudomonadati</taxon>
        <taxon>Pseudomonadota</taxon>
        <taxon>Alphaproteobacteria</taxon>
        <taxon>Hyphomicrobiales</taxon>
        <taxon>Xanthobacteraceae</taxon>
        <taxon>Labrys</taxon>
    </lineage>
</organism>
<protein>
    <recommendedName>
        <fullName evidence="4">DUF3306 domain-containing protein</fullName>
    </recommendedName>
</protein>
<feature type="compositionally biased region" description="Polar residues" evidence="1">
    <location>
        <begin position="165"/>
        <end position="186"/>
    </location>
</feature>
<evidence type="ECO:0000256" key="1">
    <source>
        <dbReference type="SAM" id="MobiDB-lite"/>
    </source>
</evidence>
<name>A0ABV3PED3_9HYPH</name>
<reference evidence="2 3" key="1">
    <citation type="submission" date="2024-07" db="EMBL/GenBank/DDBJ databases">
        <title>Description of Labrys sedimenti sp. nov., isolated from a diclofenac-degrading enrichment culture.</title>
        <authorList>
            <person name="Tancsics A."/>
            <person name="Csepanyi A."/>
        </authorList>
    </citation>
    <scope>NUCLEOTIDE SEQUENCE [LARGE SCALE GENOMIC DNA]</scope>
    <source>
        <strain evidence="2 3">LMG 23578</strain>
    </source>
</reference>
<dbReference type="EMBL" id="JBFNQD010000001">
    <property type="protein sequence ID" value="MEW9303982.1"/>
    <property type="molecule type" value="Genomic_DNA"/>
</dbReference>
<feature type="compositionally biased region" description="Low complexity" evidence="1">
    <location>
        <begin position="217"/>
        <end position="229"/>
    </location>
</feature>
<proteinExistence type="predicted"/>
<feature type="region of interest" description="Disordered" evidence="1">
    <location>
        <begin position="147"/>
        <end position="245"/>
    </location>
</feature>
<evidence type="ECO:0008006" key="4">
    <source>
        <dbReference type="Google" id="ProtNLM"/>
    </source>
</evidence>